<feature type="compositionally biased region" description="Basic and acidic residues" evidence="1">
    <location>
        <begin position="49"/>
        <end position="121"/>
    </location>
</feature>
<reference evidence="2 3" key="1">
    <citation type="journal article" date="2015" name="Proc. Natl. Acad. Sci. U.S.A.">
        <title>The resurrection genome of Boea hygrometrica: A blueprint for survival of dehydration.</title>
        <authorList>
            <person name="Xiao L."/>
            <person name="Yang G."/>
            <person name="Zhang L."/>
            <person name="Yang X."/>
            <person name="Zhao S."/>
            <person name="Ji Z."/>
            <person name="Zhou Q."/>
            <person name="Hu M."/>
            <person name="Wang Y."/>
            <person name="Chen M."/>
            <person name="Xu Y."/>
            <person name="Jin H."/>
            <person name="Xiao X."/>
            <person name="Hu G."/>
            <person name="Bao F."/>
            <person name="Hu Y."/>
            <person name="Wan P."/>
            <person name="Li L."/>
            <person name="Deng X."/>
            <person name="Kuang T."/>
            <person name="Xiang C."/>
            <person name="Zhu J.K."/>
            <person name="Oliver M.J."/>
            <person name="He Y."/>
        </authorList>
    </citation>
    <scope>NUCLEOTIDE SEQUENCE [LARGE SCALE GENOMIC DNA]</scope>
    <source>
        <strain evidence="3">cv. XS01</strain>
    </source>
</reference>
<organism evidence="2 3">
    <name type="scientific">Dorcoceras hygrometricum</name>
    <dbReference type="NCBI Taxonomy" id="472368"/>
    <lineage>
        <taxon>Eukaryota</taxon>
        <taxon>Viridiplantae</taxon>
        <taxon>Streptophyta</taxon>
        <taxon>Embryophyta</taxon>
        <taxon>Tracheophyta</taxon>
        <taxon>Spermatophyta</taxon>
        <taxon>Magnoliopsida</taxon>
        <taxon>eudicotyledons</taxon>
        <taxon>Gunneridae</taxon>
        <taxon>Pentapetalae</taxon>
        <taxon>asterids</taxon>
        <taxon>lamiids</taxon>
        <taxon>Lamiales</taxon>
        <taxon>Gesneriaceae</taxon>
        <taxon>Didymocarpoideae</taxon>
        <taxon>Trichosporeae</taxon>
        <taxon>Loxocarpinae</taxon>
        <taxon>Dorcoceras</taxon>
    </lineage>
</organism>
<dbReference type="EMBL" id="KV017459">
    <property type="protein sequence ID" value="KZV18429.1"/>
    <property type="molecule type" value="Genomic_DNA"/>
</dbReference>
<sequence length="331" mass="38330">MNLNSRQDLKYHQPPSQQKHWQLQQLNCALLALARPLINSVTMSCPSSSRDDKRSADRYKRDDKRADDRYKEDRYNRDEKNDERAVERSKERSKDRRMKTRSDKRPSRKDDRKVLVTDESTKSCADTDSESSSSSSSSSDSEQEEFHCFMADQTSDDENSPKLSDNGKAGIGFSKPESSKPSWLKNRLDKDKAKAGRNPFVPNQPWRNSTKVKSGWTKTQLRRDLSGQKMKSKLNRSHSNYAQTLKDTYTGKTVKGESSSSRPLPPPADQIRDSGNAGGRTPDFDQRFEMAQRNIMERVMDVDRRESLLQAERDRERRRSEFSGSKRRRRH</sequence>
<evidence type="ECO:0000313" key="3">
    <source>
        <dbReference type="Proteomes" id="UP000250235"/>
    </source>
</evidence>
<proteinExistence type="predicted"/>
<evidence type="ECO:0000256" key="1">
    <source>
        <dbReference type="SAM" id="MobiDB-lite"/>
    </source>
</evidence>
<protein>
    <submittedName>
        <fullName evidence="2">Uncharacterized protein</fullName>
    </submittedName>
</protein>
<gene>
    <name evidence="2" type="ORF">F511_19992</name>
</gene>
<name>A0A2Z7AH52_9LAMI</name>
<keyword evidence="3" id="KW-1185">Reference proteome</keyword>
<evidence type="ECO:0000313" key="2">
    <source>
        <dbReference type="EMBL" id="KZV18429.1"/>
    </source>
</evidence>
<feature type="compositionally biased region" description="Polar residues" evidence="1">
    <location>
        <begin position="205"/>
        <end position="219"/>
    </location>
</feature>
<feature type="compositionally biased region" description="Low complexity" evidence="1">
    <location>
        <begin position="130"/>
        <end position="140"/>
    </location>
</feature>
<feature type="compositionally biased region" description="Basic and acidic residues" evidence="1">
    <location>
        <begin position="282"/>
        <end position="321"/>
    </location>
</feature>
<dbReference type="AlphaFoldDB" id="A0A2Z7AH52"/>
<accession>A0A2Z7AH52</accession>
<feature type="compositionally biased region" description="Polar residues" evidence="1">
    <location>
        <begin position="237"/>
        <end position="262"/>
    </location>
</feature>
<feature type="region of interest" description="Disordered" evidence="1">
    <location>
        <begin position="42"/>
        <end position="331"/>
    </location>
</feature>
<dbReference type="Proteomes" id="UP000250235">
    <property type="component" value="Unassembled WGS sequence"/>
</dbReference>